<protein>
    <recommendedName>
        <fullName evidence="5">Fungal N-terminal domain-containing protein</fullName>
    </recommendedName>
</protein>
<feature type="transmembrane region" description="Helical" evidence="2">
    <location>
        <begin position="514"/>
        <end position="531"/>
    </location>
</feature>
<feature type="transmembrane region" description="Helical" evidence="2">
    <location>
        <begin position="714"/>
        <end position="735"/>
    </location>
</feature>
<feature type="compositionally biased region" description="Low complexity" evidence="1">
    <location>
        <begin position="411"/>
        <end position="429"/>
    </location>
</feature>
<comment type="caution">
    <text evidence="3">The sequence shown here is derived from an EMBL/GenBank/DDBJ whole genome shotgun (WGS) entry which is preliminary data.</text>
</comment>
<evidence type="ECO:0000256" key="2">
    <source>
        <dbReference type="SAM" id="Phobius"/>
    </source>
</evidence>
<feature type="transmembrane region" description="Helical" evidence="2">
    <location>
        <begin position="619"/>
        <end position="639"/>
    </location>
</feature>
<feature type="region of interest" description="Disordered" evidence="1">
    <location>
        <begin position="409"/>
        <end position="429"/>
    </location>
</feature>
<evidence type="ECO:0008006" key="5">
    <source>
        <dbReference type="Google" id="ProtNLM"/>
    </source>
</evidence>
<dbReference type="Proteomes" id="UP001276659">
    <property type="component" value="Unassembled WGS sequence"/>
</dbReference>
<keyword evidence="2" id="KW-1133">Transmembrane helix</keyword>
<reference evidence="3" key="1">
    <citation type="submission" date="2022-11" db="EMBL/GenBank/DDBJ databases">
        <title>Chromosomal genome sequence assembly and mating type (MAT) locus characterization of the leprose asexual lichenized fungus Lepraria neglecta (Nyl.) Erichsen.</title>
        <authorList>
            <person name="Allen J.L."/>
            <person name="Pfeffer B."/>
        </authorList>
    </citation>
    <scope>NUCLEOTIDE SEQUENCE</scope>
    <source>
        <strain evidence="3">Allen 5258</strain>
    </source>
</reference>
<accession>A0AAD9ZDT4</accession>
<proteinExistence type="predicted"/>
<dbReference type="AlphaFoldDB" id="A0AAD9ZDT4"/>
<feature type="transmembrane region" description="Helical" evidence="2">
    <location>
        <begin position="659"/>
        <end position="678"/>
    </location>
</feature>
<feature type="transmembrane region" description="Helical" evidence="2">
    <location>
        <begin position="796"/>
        <end position="813"/>
    </location>
</feature>
<keyword evidence="2" id="KW-0472">Membrane</keyword>
<organism evidence="3 4">
    <name type="scientific">Lepraria neglecta</name>
    <dbReference type="NCBI Taxonomy" id="209136"/>
    <lineage>
        <taxon>Eukaryota</taxon>
        <taxon>Fungi</taxon>
        <taxon>Dikarya</taxon>
        <taxon>Ascomycota</taxon>
        <taxon>Pezizomycotina</taxon>
        <taxon>Lecanoromycetes</taxon>
        <taxon>OSLEUM clade</taxon>
        <taxon>Lecanoromycetidae</taxon>
        <taxon>Lecanorales</taxon>
        <taxon>Lecanorineae</taxon>
        <taxon>Stereocaulaceae</taxon>
        <taxon>Lepraria</taxon>
    </lineage>
</organism>
<keyword evidence="4" id="KW-1185">Reference proteome</keyword>
<sequence>MAAEASVAIGIASSTIAFFKFATKVAKATKAIHDAGSELPEDVQLCHTLVQDFSKLLRRLENGIQQPHVSRSLQEAETDFQQLIEDCSGTVQELLIILQSLNPMKNPLGRVRWLAKLRSGIKIARKEGKIQRIQSRLSSYKEQLLLLMLERMLNSSSTTKSAVQQLHDHEVALRSETRHEHKEIIDSVVSQGRAFVGLQSSVVHFESSLNHLRSGSDEGLAIARQILEVANAGRMDPNYIYIAIPKIPLSPLPIWYSCVESVTNRLAQATRRLRLSSSGGLYTRDPLALVKQEPTGFDGDKSNPMTLHLTVRGEACSTTLQLDMGGEMNDTRFIEILSRAYAENVGWKPWLILQRLSCIRFTQMMTSANREMKLIHHSTRERKLSTNFLGWYMYESPLESEHYRLPWFQPSSEENSSPSDASSPFTTSAFEEPSTEDLILEEIEELPNMCEHNHLKEILQLTSRARRAHQDQGIGQPLVKLLPETLRQDSQRLGEAGGEILWSVELQGDFDWNTLWWILLAIGSVGSCYIYPDLQRLLRIYVKNLQGRLVDAGCLEIVVVPSPQLTLFPKAFACGFMSGNTFLVILASWQAGQQLIPKYFKIGPWLWPRESDTQTQFDYAVSAGLLLTPVILWALQVGIELNGWWPLPPSSPSSNDSNLSWTSALFLGVLMAFPGALLPTRFSKIQRSSLGRTFLPWTWDAVAIKNAIMRIVPLIFVTGWTLNLFQVTNALQITLGRISPVCALQFADVEWAQDFLILVRTIMLIALDIASRFLVEVDLASPITTRDEDPKRKLNVYAFGFMVVLLGIFVATFRW</sequence>
<evidence type="ECO:0000313" key="3">
    <source>
        <dbReference type="EMBL" id="KAK3176511.1"/>
    </source>
</evidence>
<evidence type="ECO:0000313" key="4">
    <source>
        <dbReference type="Proteomes" id="UP001276659"/>
    </source>
</evidence>
<gene>
    <name evidence="3" type="ORF">OEA41_007834</name>
</gene>
<keyword evidence="2" id="KW-0812">Transmembrane</keyword>
<evidence type="ECO:0000256" key="1">
    <source>
        <dbReference type="SAM" id="MobiDB-lite"/>
    </source>
</evidence>
<feature type="transmembrane region" description="Helical" evidence="2">
    <location>
        <begin position="755"/>
        <end position="775"/>
    </location>
</feature>
<name>A0AAD9ZDT4_9LECA</name>
<dbReference type="EMBL" id="JASNWA010000004">
    <property type="protein sequence ID" value="KAK3176511.1"/>
    <property type="molecule type" value="Genomic_DNA"/>
</dbReference>